<dbReference type="AlphaFoldDB" id="A0A3Q0J2B0"/>
<dbReference type="SUPFAM" id="SSF50978">
    <property type="entry name" value="WD40 repeat-like"/>
    <property type="match status" value="1"/>
</dbReference>
<dbReference type="InterPro" id="IPR036322">
    <property type="entry name" value="WD40_repeat_dom_sf"/>
</dbReference>
<dbReference type="RefSeq" id="XP_026682632.1">
    <property type="nucleotide sequence ID" value="XM_026826831.1"/>
</dbReference>
<proteinExistence type="predicted"/>
<dbReference type="GeneID" id="113469265"/>
<feature type="repeat" description="WD" evidence="4">
    <location>
        <begin position="56"/>
        <end position="89"/>
    </location>
</feature>
<dbReference type="Proteomes" id="UP000079169">
    <property type="component" value="Unplaced"/>
</dbReference>
<keyword evidence="5" id="KW-1185">Reference proteome</keyword>
<dbReference type="KEGG" id="dci:113469265"/>
<evidence type="ECO:0000256" key="3">
    <source>
        <dbReference type="ARBA" id="ARBA00022737"/>
    </source>
</evidence>
<evidence type="ECO:0000256" key="2">
    <source>
        <dbReference type="ARBA" id="ARBA00022574"/>
    </source>
</evidence>
<dbReference type="STRING" id="121845.A0A3Q0J2B0"/>
<reference evidence="6" key="1">
    <citation type="submission" date="2025-08" db="UniProtKB">
        <authorList>
            <consortium name="RefSeq"/>
        </authorList>
    </citation>
    <scope>IDENTIFICATION</scope>
</reference>
<evidence type="ECO:0000256" key="1">
    <source>
        <dbReference type="ARBA" id="ARBA00021125"/>
    </source>
</evidence>
<dbReference type="InterPro" id="IPR001680">
    <property type="entry name" value="WD40_rpt"/>
</dbReference>
<keyword evidence="2 4" id="KW-0853">WD repeat</keyword>
<dbReference type="InterPro" id="IPR039328">
    <property type="entry name" value="WDR89"/>
</dbReference>
<dbReference type="PANTHER" id="PTHR22889:SF0">
    <property type="entry name" value="WD REPEAT-CONTAINING PROTEIN 89"/>
    <property type="match status" value="1"/>
</dbReference>
<dbReference type="PROSITE" id="PS50082">
    <property type="entry name" value="WD_REPEATS_2"/>
    <property type="match status" value="1"/>
</dbReference>
<protein>
    <recommendedName>
        <fullName evidence="1">WD repeat-containing protein 89</fullName>
    </recommendedName>
</protein>
<evidence type="ECO:0000313" key="6">
    <source>
        <dbReference type="RefSeq" id="XP_026682632.1"/>
    </source>
</evidence>
<organism evidence="5 6">
    <name type="scientific">Diaphorina citri</name>
    <name type="common">Asian citrus psyllid</name>
    <dbReference type="NCBI Taxonomy" id="121845"/>
    <lineage>
        <taxon>Eukaryota</taxon>
        <taxon>Metazoa</taxon>
        <taxon>Ecdysozoa</taxon>
        <taxon>Arthropoda</taxon>
        <taxon>Hexapoda</taxon>
        <taxon>Insecta</taxon>
        <taxon>Pterygota</taxon>
        <taxon>Neoptera</taxon>
        <taxon>Paraneoptera</taxon>
        <taxon>Hemiptera</taxon>
        <taxon>Sternorrhyncha</taxon>
        <taxon>Psylloidea</taxon>
        <taxon>Psyllidae</taxon>
        <taxon>Diaphorininae</taxon>
        <taxon>Diaphorina</taxon>
    </lineage>
</organism>
<accession>A0A3Q0J2B0</accession>
<dbReference type="InterPro" id="IPR015943">
    <property type="entry name" value="WD40/YVTN_repeat-like_dom_sf"/>
</dbReference>
<gene>
    <name evidence="6" type="primary">LOC113469265</name>
</gene>
<evidence type="ECO:0000313" key="5">
    <source>
        <dbReference type="Proteomes" id="UP000079169"/>
    </source>
</evidence>
<dbReference type="Gene3D" id="2.130.10.10">
    <property type="entry name" value="YVTN repeat-like/Quinoprotein amine dehydrogenase"/>
    <property type="match status" value="1"/>
</dbReference>
<dbReference type="PaxDb" id="121845-A0A3Q0J2B0"/>
<sequence>MDDSEKDDRPACIKPITCFDMAPNKFLICAGTEEVEGDSFLLFFDVRTATLHGGYWESHTDDITQVHFHPTSSNTLMSGSTDGLVNIFEPGLDIILTAGEAGIVTVWKPSSLLTSESAVASNKSKLDIILTAGEAGIVTVWKPSSLLTSERAVASNKSKE</sequence>
<dbReference type="SMART" id="SM00320">
    <property type="entry name" value="WD40"/>
    <property type="match status" value="2"/>
</dbReference>
<evidence type="ECO:0000256" key="4">
    <source>
        <dbReference type="PROSITE-ProRule" id="PRU00221"/>
    </source>
</evidence>
<name>A0A3Q0J2B0_DIACI</name>
<keyword evidence="3" id="KW-0677">Repeat</keyword>
<dbReference type="PANTHER" id="PTHR22889">
    <property type="entry name" value="WD REPEAT-CONTAINING PROTEIN 89"/>
    <property type="match status" value="1"/>
</dbReference>